<keyword evidence="2 4" id="KW-0560">Oxidoreductase</keyword>
<evidence type="ECO:0000256" key="2">
    <source>
        <dbReference type="ARBA" id="ARBA00023002"/>
    </source>
</evidence>
<dbReference type="OrthoDB" id="34275at2157"/>
<dbReference type="GO" id="GO:0051287">
    <property type="term" value="F:NAD binding"/>
    <property type="evidence" value="ECO:0007669"/>
    <property type="project" value="InterPro"/>
</dbReference>
<proteinExistence type="inferred from homology"/>
<dbReference type="Proteomes" id="UP000509626">
    <property type="component" value="Chromosome"/>
</dbReference>
<keyword evidence="8" id="KW-1185">Reference proteome</keyword>
<dbReference type="InterPro" id="IPR006139">
    <property type="entry name" value="D-isomer_2_OHA_DH_cat_dom"/>
</dbReference>
<dbReference type="GO" id="GO:0016618">
    <property type="term" value="F:hydroxypyruvate reductase [NAD(P)H] activity"/>
    <property type="evidence" value="ECO:0007669"/>
    <property type="project" value="TreeGrafter"/>
</dbReference>
<dbReference type="PROSITE" id="PS00670">
    <property type="entry name" value="D_2_HYDROXYACID_DH_2"/>
    <property type="match status" value="1"/>
</dbReference>
<dbReference type="InterPro" id="IPR006140">
    <property type="entry name" value="D-isomer_DH_NAD-bd"/>
</dbReference>
<dbReference type="Pfam" id="PF00389">
    <property type="entry name" value="2-Hacid_dh"/>
    <property type="match status" value="1"/>
</dbReference>
<reference evidence="7 8" key="1">
    <citation type="submission" date="2020-06" db="EMBL/GenBank/DDBJ databases">
        <title>NJ-3-1, isolated from saline soil.</title>
        <authorList>
            <person name="Cui H.L."/>
            <person name="Shi X."/>
        </authorList>
    </citation>
    <scope>NUCLEOTIDE SEQUENCE [LARGE SCALE GENOMIC DNA]</scope>
    <source>
        <strain evidence="7 8">NJ-3-1</strain>
    </source>
</reference>
<evidence type="ECO:0000259" key="5">
    <source>
        <dbReference type="Pfam" id="PF00389"/>
    </source>
</evidence>
<dbReference type="PANTHER" id="PTHR10996">
    <property type="entry name" value="2-HYDROXYACID DEHYDROGENASE-RELATED"/>
    <property type="match status" value="1"/>
</dbReference>
<keyword evidence="3" id="KW-0520">NAD</keyword>
<dbReference type="EMBL" id="CP058579">
    <property type="protein sequence ID" value="QLG61060.1"/>
    <property type="molecule type" value="Genomic_DNA"/>
</dbReference>
<dbReference type="SUPFAM" id="SSF52283">
    <property type="entry name" value="Formate/glycerate dehydrogenase catalytic domain-like"/>
    <property type="match status" value="1"/>
</dbReference>
<dbReference type="Pfam" id="PF02826">
    <property type="entry name" value="2-Hacid_dh_C"/>
    <property type="match status" value="1"/>
</dbReference>
<accession>A0A7D5QAK3</accession>
<feature type="domain" description="D-isomer specific 2-hydroxyacid dehydrogenase catalytic" evidence="5">
    <location>
        <begin position="7"/>
        <end position="327"/>
    </location>
</feature>
<dbReference type="Gene3D" id="3.40.50.720">
    <property type="entry name" value="NAD(P)-binding Rossmann-like Domain"/>
    <property type="match status" value="2"/>
</dbReference>
<organism evidence="7 8">
    <name type="scientific">Halorarum salinum</name>
    <dbReference type="NCBI Taxonomy" id="2743089"/>
    <lineage>
        <taxon>Archaea</taxon>
        <taxon>Methanobacteriati</taxon>
        <taxon>Methanobacteriota</taxon>
        <taxon>Stenosarchaea group</taxon>
        <taxon>Halobacteria</taxon>
        <taxon>Halobacteriales</taxon>
        <taxon>Haloferacaceae</taxon>
        <taxon>Halorarum</taxon>
    </lineage>
</organism>
<evidence type="ECO:0000313" key="7">
    <source>
        <dbReference type="EMBL" id="QLG61060.1"/>
    </source>
</evidence>
<dbReference type="KEGG" id="halu:HUG12_04620"/>
<evidence type="ECO:0000259" key="6">
    <source>
        <dbReference type="Pfam" id="PF02826"/>
    </source>
</evidence>
<dbReference type="InterPro" id="IPR036291">
    <property type="entry name" value="NAD(P)-bd_dom_sf"/>
</dbReference>
<dbReference type="GeneID" id="56036717"/>
<evidence type="ECO:0000256" key="4">
    <source>
        <dbReference type="RuleBase" id="RU003719"/>
    </source>
</evidence>
<feature type="domain" description="D-isomer specific 2-hydroxyacid dehydrogenase NAD-binding" evidence="6">
    <location>
        <begin position="115"/>
        <end position="298"/>
    </location>
</feature>
<gene>
    <name evidence="7" type="ORF">HUG12_04620</name>
</gene>
<dbReference type="PANTHER" id="PTHR10996:SF257">
    <property type="entry name" value="GLYOXYLATE REDUCTASE 1"/>
    <property type="match status" value="1"/>
</dbReference>
<dbReference type="GO" id="GO:0005829">
    <property type="term" value="C:cytosol"/>
    <property type="evidence" value="ECO:0007669"/>
    <property type="project" value="TreeGrafter"/>
</dbReference>
<dbReference type="CDD" id="cd05301">
    <property type="entry name" value="GDH"/>
    <property type="match status" value="1"/>
</dbReference>
<evidence type="ECO:0000256" key="3">
    <source>
        <dbReference type="ARBA" id="ARBA00023027"/>
    </source>
</evidence>
<dbReference type="PROSITE" id="PS00671">
    <property type="entry name" value="D_2_HYDROXYACID_DH_3"/>
    <property type="match status" value="1"/>
</dbReference>
<dbReference type="InterPro" id="IPR050223">
    <property type="entry name" value="D-isomer_2-hydroxyacid_DH"/>
</dbReference>
<evidence type="ECO:0000256" key="1">
    <source>
        <dbReference type="ARBA" id="ARBA00005854"/>
    </source>
</evidence>
<comment type="similarity">
    <text evidence="1 4">Belongs to the D-isomer specific 2-hydroxyacid dehydrogenase family.</text>
</comment>
<dbReference type="RefSeq" id="WP_179267644.1">
    <property type="nucleotide sequence ID" value="NZ_CP058579.1"/>
</dbReference>
<dbReference type="FunFam" id="3.40.50.720:FF:000462">
    <property type="entry name" value="Glyoxylate reductase (NADP+)"/>
    <property type="match status" value="1"/>
</dbReference>
<sequence>MTNKPTVYVTRRIPSAGLEQLERACTVEVWPEKTPPSKDHFVERLSALSADGLVCLLTDDVDAEVMDASPDLRVISTYSVGYDHVDLDAAAARDIAVGHTPGVLTDTTADFAWSLLATCARRTVEGQAYVRDGEWETWQPTLLTGQDIHGSTLGLVGLGNIGTGVAKRAAGFEMNVLYSDVERHERTEEELAAAGVDITYVDQDDVFERSDFVSLHVPLLESTRGLVGEAELRRMKDDAVLINTSRGPVVDTDALETALERDWIERAGLDVTDPEPLPADHSILEYAPEKLVVTPHLASASVQTRDKMAEMAAANALAGVRGEPLPNSALDDAS</sequence>
<dbReference type="InterPro" id="IPR029753">
    <property type="entry name" value="D-isomer_DH_CS"/>
</dbReference>
<dbReference type="SUPFAM" id="SSF51735">
    <property type="entry name" value="NAD(P)-binding Rossmann-fold domains"/>
    <property type="match status" value="1"/>
</dbReference>
<name>A0A7D5QAK3_9EURY</name>
<dbReference type="AlphaFoldDB" id="A0A7D5QAK3"/>
<protein>
    <submittedName>
        <fullName evidence="7">D-glycerate dehydrogenase</fullName>
    </submittedName>
</protein>
<evidence type="ECO:0000313" key="8">
    <source>
        <dbReference type="Proteomes" id="UP000509626"/>
    </source>
</evidence>
<dbReference type="GO" id="GO:0030267">
    <property type="term" value="F:glyoxylate reductase (NADPH) activity"/>
    <property type="evidence" value="ECO:0007669"/>
    <property type="project" value="TreeGrafter"/>
</dbReference>